<sequence length="190" mass="21160">MKIEAILQDRSGGQCELCQATDDLQVYQVEPVEQIDVESCAYLCGTCRTQIEDKEQTAANHWRCLNESMWSEVPAVKVLAWRLLTRLSAEGWPQALLDMMYLEDDQLKWAKATGEGTEEVLHTDCHGAKLEAGDTVTLVKDLKVKGGGFTAKQGTAVRNISLVPDNPGQIEGKVESQRIVILTEYVKKSY</sequence>
<dbReference type="Pfam" id="PF03831">
    <property type="entry name" value="YjdM"/>
    <property type="match status" value="1"/>
</dbReference>
<evidence type="ECO:0000313" key="2">
    <source>
        <dbReference type="EMBL" id="TDR16769.1"/>
    </source>
</evidence>
<evidence type="ECO:0000313" key="3">
    <source>
        <dbReference type="Proteomes" id="UP000295724"/>
    </source>
</evidence>
<feature type="domain" description="PhnA protein N-terminal proteobacterial" evidence="1">
    <location>
        <begin position="6"/>
        <end position="52"/>
    </location>
</feature>
<dbReference type="OrthoDB" id="9810131at2"/>
<dbReference type="PANTHER" id="PTHR30305:SF3">
    <property type="entry name" value="PROTEIN YJDM"/>
    <property type="match status" value="1"/>
</dbReference>
<keyword evidence="3" id="KW-1185">Reference proteome</keyword>
<dbReference type="Gene3D" id="2.30.30.40">
    <property type="entry name" value="SH3 Domains"/>
    <property type="match status" value="1"/>
</dbReference>
<dbReference type="InterPro" id="IPR013988">
    <property type="entry name" value="YjdM_C"/>
</dbReference>
<protein>
    <submittedName>
        <fullName evidence="2">Alkylphosphonate utilization operon protein PhnA</fullName>
    </submittedName>
</protein>
<reference evidence="2 3" key="1">
    <citation type="submission" date="2019-03" db="EMBL/GenBank/DDBJ databases">
        <title>Genomic Encyclopedia of Type Strains, Phase IV (KMG-IV): sequencing the most valuable type-strain genomes for metagenomic binning, comparative biology and taxonomic classification.</title>
        <authorList>
            <person name="Goeker M."/>
        </authorList>
    </citation>
    <scope>NUCLEOTIDE SEQUENCE [LARGE SCALE GENOMIC DNA]</scope>
    <source>
        <strain evidence="2 3">DSM 25488</strain>
    </source>
</reference>
<accession>A0A4R6XEW9</accession>
<dbReference type="InterPro" id="IPR013991">
    <property type="entry name" value="PhnaA_N_proteobac"/>
</dbReference>
<comment type="caution">
    <text evidence="2">The sequence shown here is derived from an EMBL/GenBank/DDBJ whole genome shotgun (WGS) entry which is preliminary data.</text>
</comment>
<dbReference type="SMART" id="SM00782">
    <property type="entry name" value="PhnA_Zn_Ribbon"/>
    <property type="match status" value="1"/>
</dbReference>
<gene>
    <name evidence="2" type="ORF">C8D91_2675</name>
</gene>
<proteinExistence type="predicted"/>
<dbReference type="AlphaFoldDB" id="A0A4R6XEW9"/>
<dbReference type="SUPFAM" id="SSF82057">
    <property type="entry name" value="Prokaryotic SH3-related domain"/>
    <property type="match status" value="1"/>
</dbReference>
<evidence type="ECO:0000259" key="1">
    <source>
        <dbReference type="SMART" id="SM00782"/>
    </source>
</evidence>
<dbReference type="Proteomes" id="UP000295724">
    <property type="component" value="Unassembled WGS sequence"/>
</dbReference>
<dbReference type="EMBL" id="SNZB01000007">
    <property type="protein sequence ID" value="TDR16769.1"/>
    <property type="molecule type" value="Genomic_DNA"/>
</dbReference>
<organism evidence="2 3">
    <name type="scientific">Marinicella litoralis</name>
    <dbReference type="NCBI Taxonomy" id="644220"/>
    <lineage>
        <taxon>Bacteria</taxon>
        <taxon>Pseudomonadati</taxon>
        <taxon>Pseudomonadota</taxon>
        <taxon>Gammaproteobacteria</taxon>
        <taxon>Lysobacterales</taxon>
        <taxon>Marinicellaceae</taxon>
        <taxon>Marinicella</taxon>
    </lineage>
</organism>
<name>A0A4R6XEW9_9GAMM</name>
<dbReference type="RefSeq" id="WP_099020043.1">
    <property type="nucleotide sequence ID" value="NZ_NIHB01000005.1"/>
</dbReference>
<dbReference type="PANTHER" id="PTHR30305">
    <property type="entry name" value="PROTEIN YJDM-RELATED"/>
    <property type="match status" value="1"/>
</dbReference>